<feature type="compositionally biased region" description="Acidic residues" evidence="1">
    <location>
        <begin position="231"/>
        <end position="243"/>
    </location>
</feature>
<feature type="region of interest" description="Disordered" evidence="1">
    <location>
        <begin position="20"/>
        <end position="58"/>
    </location>
</feature>
<dbReference type="VEuPathDB" id="FungiDB:CC77DRAFT_191434"/>
<evidence type="ECO:0000313" key="3">
    <source>
        <dbReference type="EMBL" id="RYN78624.1"/>
    </source>
</evidence>
<name>A0A177DGP1_ALTAL</name>
<keyword evidence="4" id="KW-1185">Reference proteome</keyword>
<dbReference type="AlphaFoldDB" id="A0A177DGP1"/>
<dbReference type="EMBL" id="KV441483">
    <property type="protein sequence ID" value="OAG18457.1"/>
    <property type="molecule type" value="Genomic_DNA"/>
</dbReference>
<evidence type="ECO:0000313" key="4">
    <source>
        <dbReference type="Proteomes" id="UP000077248"/>
    </source>
</evidence>
<organism evidence="2 4">
    <name type="scientific">Alternaria alternata</name>
    <name type="common">Alternaria rot fungus</name>
    <name type="synonym">Torula alternata</name>
    <dbReference type="NCBI Taxonomy" id="5599"/>
    <lineage>
        <taxon>Eukaryota</taxon>
        <taxon>Fungi</taxon>
        <taxon>Dikarya</taxon>
        <taxon>Ascomycota</taxon>
        <taxon>Pezizomycotina</taxon>
        <taxon>Dothideomycetes</taxon>
        <taxon>Pleosporomycetidae</taxon>
        <taxon>Pleosporales</taxon>
        <taxon>Pleosporineae</taxon>
        <taxon>Pleosporaceae</taxon>
        <taxon>Alternaria</taxon>
        <taxon>Alternaria sect. Alternaria</taxon>
        <taxon>Alternaria alternata complex</taxon>
    </lineage>
</organism>
<feature type="compositionally biased region" description="Basic and acidic residues" evidence="1">
    <location>
        <begin position="218"/>
        <end position="230"/>
    </location>
</feature>
<evidence type="ECO:0000313" key="2">
    <source>
        <dbReference type="EMBL" id="OAG18457.1"/>
    </source>
</evidence>
<dbReference type="OMA" id="KCKVEDR"/>
<accession>A0A177DGP1</accession>
<dbReference type="KEGG" id="aalt:CC77DRAFT_191434"/>
<proteinExistence type="predicted"/>
<evidence type="ECO:0000313" key="5">
    <source>
        <dbReference type="Proteomes" id="UP000291422"/>
    </source>
</evidence>
<dbReference type="EMBL" id="PDXD01000007">
    <property type="protein sequence ID" value="RYN78624.1"/>
    <property type="molecule type" value="Genomic_DNA"/>
</dbReference>
<dbReference type="Proteomes" id="UP000291422">
    <property type="component" value="Unassembled WGS sequence"/>
</dbReference>
<dbReference type="GeneID" id="29116150"/>
<evidence type="ECO:0000256" key="1">
    <source>
        <dbReference type="SAM" id="MobiDB-lite"/>
    </source>
</evidence>
<feature type="region of interest" description="Disordered" evidence="1">
    <location>
        <begin position="217"/>
        <end position="243"/>
    </location>
</feature>
<gene>
    <name evidence="3" type="ORF">AA0117_g4496</name>
    <name evidence="2" type="ORF">CC77DRAFT_191434</name>
</gene>
<reference evidence="2 4" key="1">
    <citation type="submission" date="2016-05" db="EMBL/GenBank/DDBJ databases">
        <title>Comparative analysis of secretome profiles of manganese(II)-oxidizing ascomycete fungi.</title>
        <authorList>
            <consortium name="DOE Joint Genome Institute"/>
            <person name="Zeiner C.A."/>
            <person name="Purvine S.O."/>
            <person name="Zink E.M."/>
            <person name="Wu S."/>
            <person name="Pasa-Tolic L."/>
            <person name="Chaput D.L."/>
            <person name="Haridas S."/>
            <person name="Grigoriev I.V."/>
            <person name="Santelli C.M."/>
            <person name="Hansel C.M."/>
        </authorList>
    </citation>
    <scope>NUCLEOTIDE SEQUENCE [LARGE SCALE GENOMIC DNA]</scope>
    <source>
        <strain evidence="2 4">SRC1lrK2f</strain>
    </source>
</reference>
<reference evidence="5" key="2">
    <citation type="journal article" date="2019" name="bioRxiv">
        <title>Genomics, evolutionary history and diagnostics of the Alternaria alternata species group including apple and Asian pear pathotypes.</title>
        <authorList>
            <person name="Armitage A.D."/>
            <person name="Cockerton H.M."/>
            <person name="Sreenivasaprasad S."/>
            <person name="Woodhall J.W."/>
            <person name="Lane C.R."/>
            <person name="Harrison R.J."/>
            <person name="Clarkson J.P."/>
        </authorList>
    </citation>
    <scope>NUCLEOTIDE SEQUENCE [LARGE SCALE GENOMIC DNA]</scope>
    <source>
        <strain evidence="5">FERA 1177</strain>
    </source>
</reference>
<feature type="compositionally biased region" description="Low complexity" evidence="1">
    <location>
        <begin position="20"/>
        <end position="33"/>
    </location>
</feature>
<sequence length="243" mass="26928">MSRLLSLPAPLPSESVTLGQLLTNPLNPSSSSLKLHKSPDSRQLSTQSKDEDAHATTHVTIDEPSQVFDNLRHEPTTQAFLRKMSQQQKPIYFVTGLQTSKSPCHKRAAMPHGPITEAASTPQPQLHLPFRRVDSASNMASPSSPTKSEPSETILAVQLLKVRCRVGAVNEPHCISDVDYIWSYHLIDDDEADDLQLSIGLGKVVEEQEWRALAGISQKREERGADRDWSYDYEDSDDGLGGF</sequence>
<dbReference type="RefSeq" id="XP_018383878.1">
    <property type="nucleotide sequence ID" value="XM_018530556.1"/>
</dbReference>
<dbReference type="Proteomes" id="UP000077248">
    <property type="component" value="Unassembled WGS sequence"/>
</dbReference>
<reference evidence="3" key="3">
    <citation type="journal article" date="2019" name="J. ISSAAS">
        <title>Genomics, evolutionary history and diagnostics of the Alternaria alternata species group including apple and Asian pear pathotypes.</title>
        <authorList>
            <person name="Armitage A.D."/>
            <person name="Cockerton H.M."/>
            <person name="Sreenivasaprasad S."/>
            <person name="Woodhall J."/>
            <person name="Lane C."/>
            <person name="Harrison R.J."/>
            <person name="Clarkson J.P."/>
        </authorList>
    </citation>
    <scope>NUCLEOTIDE SEQUENCE</scope>
    <source>
        <strain evidence="3">FERA 1177</strain>
    </source>
</reference>
<protein>
    <submittedName>
        <fullName evidence="2">Uncharacterized protein</fullName>
    </submittedName>
</protein>